<dbReference type="GO" id="GO:0004385">
    <property type="term" value="F:GMP kinase activity"/>
    <property type="evidence" value="ECO:0007669"/>
    <property type="project" value="UniProtKB-UniRule"/>
</dbReference>
<dbReference type="PROSITE" id="PS50052">
    <property type="entry name" value="GUANYLATE_KINASE_2"/>
    <property type="match status" value="1"/>
</dbReference>
<evidence type="ECO:0000256" key="1">
    <source>
        <dbReference type="ARBA" id="ARBA00005790"/>
    </source>
</evidence>
<dbReference type="PANTHER" id="PTHR23117:SF13">
    <property type="entry name" value="GUANYLATE KINASE"/>
    <property type="match status" value="1"/>
</dbReference>
<dbReference type="PANTHER" id="PTHR23117">
    <property type="entry name" value="GUANYLATE KINASE-RELATED"/>
    <property type="match status" value="1"/>
</dbReference>
<dbReference type="PROSITE" id="PS00856">
    <property type="entry name" value="GUANYLATE_KINASE_1"/>
    <property type="match status" value="1"/>
</dbReference>
<reference evidence="11" key="1">
    <citation type="journal article" date="2021" name="PeerJ">
        <title>Extensive microbial diversity within the chicken gut microbiome revealed by metagenomics and culture.</title>
        <authorList>
            <person name="Gilroy R."/>
            <person name="Ravi A."/>
            <person name="Getino M."/>
            <person name="Pursley I."/>
            <person name="Horton D.L."/>
            <person name="Alikhan N.F."/>
            <person name="Baker D."/>
            <person name="Gharbi K."/>
            <person name="Hall N."/>
            <person name="Watson M."/>
            <person name="Adriaenssens E.M."/>
            <person name="Foster-Nyarko E."/>
            <person name="Jarju S."/>
            <person name="Secka A."/>
            <person name="Antonio M."/>
            <person name="Oren A."/>
            <person name="Chaudhuri R.R."/>
            <person name="La Ragione R."/>
            <person name="Hildebrand F."/>
            <person name="Pallen M.J."/>
        </authorList>
    </citation>
    <scope>NUCLEOTIDE SEQUENCE</scope>
    <source>
        <strain evidence="11">ChiSxjej5B17-1746</strain>
    </source>
</reference>
<dbReference type="InterPro" id="IPR020590">
    <property type="entry name" value="Guanylate_kinase_CS"/>
</dbReference>
<accession>A0A9D1U937</accession>
<proteinExistence type="inferred from homology"/>
<comment type="caution">
    <text evidence="11">The sequence shown here is derived from an EMBL/GenBank/DDBJ whole genome shotgun (WGS) entry which is preliminary data.</text>
</comment>
<dbReference type="InterPro" id="IPR017665">
    <property type="entry name" value="Guanylate_kinase"/>
</dbReference>
<comment type="similarity">
    <text evidence="1 9">Belongs to the guanylate kinase family.</text>
</comment>
<evidence type="ECO:0000256" key="8">
    <source>
        <dbReference type="ARBA" id="ARBA00030128"/>
    </source>
</evidence>
<keyword evidence="9" id="KW-0963">Cytoplasm</keyword>
<dbReference type="HAMAP" id="MF_00328">
    <property type="entry name" value="Guanylate_kinase"/>
    <property type="match status" value="1"/>
</dbReference>
<dbReference type="Proteomes" id="UP000824264">
    <property type="component" value="Unassembled WGS sequence"/>
</dbReference>
<sequence>MPDTCDQATLRFGVPLIICAPSGTGKTTLVQRLRQEFPNFAYSVSCTTRAPRGQEVDGKDYHFLSVEEFLRRRDAGAFAEWANVHGNYYGTPLGPVLDTLKAGRDLLFDIDVQGAAQLHLSLPRGVYVFLLPPSMSELERRLRGRGTDEEASIARRLANADAEIRQAHWFDAWIVNDDLDAAYDHLRAVYLAATLNPAHRPALALSILEG</sequence>
<evidence type="ECO:0000256" key="2">
    <source>
        <dbReference type="ARBA" id="ARBA00012961"/>
    </source>
</evidence>
<keyword evidence="6 9" id="KW-0418">Kinase</keyword>
<dbReference type="AlphaFoldDB" id="A0A9D1U937"/>
<comment type="subcellular location">
    <subcellularLocation>
        <location evidence="9">Cytoplasm</location>
    </subcellularLocation>
</comment>
<evidence type="ECO:0000313" key="11">
    <source>
        <dbReference type="EMBL" id="HIW78076.1"/>
    </source>
</evidence>
<dbReference type="EC" id="2.7.4.8" evidence="2 9"/>
<evidence type="ECO:0000256" key="7">
    <source>
        <dbReference type="ARBA" id="ARBA00022840"/>
    </source>
</evidence>
<keyword evidence="4 9" id="KW-0808">Transferase</keyword>
<name>A0A9D1U937_9BACT</name>
<evidence type="ECO:0000256" key="5">
    <source>
        <dbReference type="ARBA" id="ARBA00022741"/>
    </source>
</evidence>
<dbReference type="EMBL" id="DXGI01000103">
    <property type="protein sequence ID" value="HIW78076.1"/>
    <property type="molecule type" value="Genomic_DNA"/>
</dbReference>
<evidence type="ECO:0000313" key="12">
    <source>
        <dbReference type="Proteomes" id="UP000824264"/>
    </source>
</evidence>
<dbReference type="Gene3D" id="3.40.50.300">
    <property type="entry name" value="P-loop containing nucleotide triphosphate hydrolases"/>
    <property type="match status" value="1"/>
</dbReference>
<reference evidence="11" key="2">
    <citation type="submission" date="2021-04" db="EMBL/GenBank/DDBJ databases">
        <authorList>
            <person name="Gilroy R."/>
        </authorList>
    </citation>
    <scope>NUCLEOTIDE SEQUENCE</scope>
    <source>
        <strain evidence="11">ChiSxjej5B17-1746</strain>
    </source>
</reference>
<dbReference type="InterPro" id="IPR027417">
    <property type="entry name" value="P-loop_NTPase"/>
</dbReference>
<dbReference type="InterPro" id="IPR008145">
    <property type="entry name" value="GK/Ca_channel_bsu"/>
</dbReference>
<dbReference type="CDD" id="cd00071">
    <property type="entry name" value="GMPK"/>
    <property type="match status" value="1"/>
</dbReference>
<evidence type="ECO:0000256" key="9">
    <source>
        <dbReference type="HAMAP-Rule" id="MF_00328"/>
    </source>
</evidence>
<feature type="domain" description="Guanylate kinase-like" evidence="10">
    <location>
        <begin position="13"/>
        <end position="191"/>
    </location>
</feature>
<gene>
    <name evidence="9 11" type="primary">gmk</name>
    <name evidence="11" type="ORF">H9874_02880</name>
</gene>
<keyword evidence="5 9" id="KW-0547">Nucleotide-binding</keyword>
<protein>
    <recommendedName>
        <fullName evidence="3 9">Guanylate kinase</fullName>
        <ecNumber evidence="2 9">2.7.4.8</ecNumber>
    </recommendedName>
    <alternativeName>
        <fullName evidence="8 9">GMP kinase</fullName>
    </alternativeName>
</protein>
<dbReference type="NCBIfam" id="TIGR03263">
    <property type="entry name" value="guanyl_kin"/>
    <property type="match status" value="1"/>
</dbReference>
<feature type="binding site" evidence="9">
    <location>
        <begin position="20"/>
        <end position="27"/>
    </location>
    <ligand>
        <name>ATP</name>
        <dbReference type="ChEBI" id="CHEBI:30616"/>
    </ligand>
</feature>
<keyword evidence="7 9" id="KW-0067">ATP-binding</keyword>
<evidence type="ECO:0000259" key="10">
    <source>
        <dbReference type="PROSITE" id="PS50052"/>
    </source>
</evidence>
<dbReference type="FunFam" id="3.30.63.10:FF:000002">
    <property type="entry name" value="Guanylate kinase 1"/>
    <property type="match status" value="1"/>
</dbReference>
<dbReference type="GO" id="GO:0005524">
    <property type="term" value="F:ATP binding"/>
    <property type="evidence" value="ECO:0007669"/>
    <property type="project" value="UniProtKB-UniRule"/>
</dbReference>
<comment type="function">
    <text evidence="9">Essential for recycling GMP and indirectly, cGMP.</text>
</comment>
<dbReference type="SMART" id="SM00072">
    <property type="entry name" value="GuKc"/>
    <property type="match status" value="1"/>
</dbReference>
<dbReference type="Gene3D" id="3.30.63.10">
    <property type="entry name" value="Guanylate Kinase phosphate binding domain"/>
    <property type="match status" value="1"/>
</dbReference>
<comment type="catalytic activity">
    <reaction evidence="9">
        <text>GMP + ATP = GDP + ADP</text>
        <dbReference type="Rhea" id="RHEA:20780"/>
        <dbReference type="ChEBI" id="CHEBI:30616"/>
        <dbReference type="ChEBI" id="CHEBI:58115"/>
        <dbReference type="ChEBI" id="CHEBI:58189"/>
        <dbReference type="ChEBI" id="CHEBI:456216"/>
        <dbReference type="EC" id="2.7.4.8"/>
    </reaction>
</comment>
<evidence type="ECO:0000256" key="4">
    <source>
        <dbReference type="ARBA" id="ARBA00022679"/>
    </source>
</evidence>
<dbReference type="SUPFAM" id="SSF52540">
    <property type="entry name" value="P-loop containing nucleoside triphosphate hydrolases"/>
    <property type="match status" value="1"/>
</dbReference>
<organism evidence="11 12">
    <name type="scientific">Candidatus Bilophila faecipullorum</name>
    <dbReference type="NCBI Taxonomy" id="2838482"/>
    <lineage>
        <taxon>Bacteria</taxon>
        <taxon>Pseudomonadati</taxon>
        <taxon>Thermodesulfobacteriota</taxon>
        <taxon>Desulfovibrionia</taxon>
        <taxon>Desulfovibrionales</taxon>
        <taxon>Desulfovibrionaceae</taxon>
        <taxon>Bilophila</taxon>
    </lineage>
</organism>
<dbReference type="GO" id="GO:0005829">
    <property type="term" value="C:cytosol"/>
    <property type="evidence" value="ECO:0007669"/>
    <property type="project" value="TreeGrafter"/>
</dbReference>
<dbReference type="InterPro" id="IPR008144">
    <property type="entry name" value="Guanylate_kin-like_dom"/>
</dbReference>
<dbReference type="Pfam" id="PF00625">
    <property type="entry name" value="Guanylate_kin"/>
    <property type="match status" value="1"/>
</dbReference>
<evidence type="ECO:0000256" key="6">
    <source>
        <dbReference type="ARBA" id="ARBA00022777"/>
    </source>
</evidence>
<evidence type="ECO:0000256" key="3">
    <source>
        <dbReference type="ARBA" id="ARBA00016296"/>
    </source>
</evidence>